<evidence type="ECO:0000256" key="3">
    <source>
        <dbReference type="PROSITE-ProRule" id="PRU00284"/>
    </source>
</evidence>
<dbReference type="AlphaFoldDB" id="A0A4R9LRY6"/>
<keyword evidence="3" id="KW-0807">Transducer</keyword>
<comment type="caution">
    <text evidence="6">The sequence shown here is derived from an EMBL/GenBank/DDBJ whole genome shotgun (WGS) entry which is preliminary data.</text>
</comment>
<dbReference type="Proteomes" id="UP000298264">
    <property type="component" value="Unassembled WGS sequence"/>
</dbReference>
<dbReference type="Gene3D" id="1.10.287.950">
    <property type="entry name" value="Methyl-accepting chemotaxis protein"/>
    <property type="match status" value="1"/>
</dbReference>
<feature type="transmembrane region" description="Helical" evidence="4">
    <location>
        <begin position="75"/>
        <end position="95"/>
    </location>
</feature>
<dbReference type="SUPFAM" id="SSF58104">
    <property type="entry name" value="Methyl-accepting chemotaxis protein (MCP) signaling domain"/>
    <property type="match status" value="1"/>
</dbReference>
<evidence type="ECO:0000259" key="5">
    <source>
        <dbReference type="PROSITE" id="PS50111"/>
    </source>
</evidence>
<dbReference type="OrthoDB" id="313697at2"/>
<dbReference type="GO" id="GO:0016020">
    <property type="term" value="C:membrane"/>
    <property type="evidence" value="ECO:0007669"/>
    <property type="project" value="InterPro"/>
</dbReference>
<dbReference type="PANTHER" id="PTHR43531:SF11">
    <property type="entry name" value="METHYL-ACCEPTING CHEMOTAXIS PROTEIN 3"/>
    <property type="match status" value="1"/>
</dbReference>
<evidence type="ECO:0000256" key="4">
    <source>
        <dbReference type="SAM" id="Phobius"/>
    </source>
</evidence>
<organism evidence="6 7">
    <name type="scientific">Leptospira ilyithenensis</name>
    <dbReference type="NCBI Taxonomy" id="2484901"/>
    <lineage>
        <taxon>Bacteria</taxon>
        <taxon>Pseudomonadati</taxon>
        <taxon>Spirochaetota</taxon>
        <taxon>Spirochaetia</taxon>
        <taxon>Leptospirales</taxon>
        <taxon>Leptospiraceae</taxon>
        <taxon>Leptospira</taxon>
    </lineage>
</organism>
<feature type="domain" description="Methyl-accepting transducer" evidence="5">
    <location>
        <begin position="225"/>
        <end position="489"/>
    </location>
</feature>
<feature type="transmembrane region" description="Helical" evidence="4">
    <location>
        <begin position="24"/>
        <end position="43"/>
    </location>
</feature>
<keyword evidence="4" id="KW-0812">Transmembrane</keyword>
<dbReference type="EMBL" id="RQHV01000051">
    <property type="protein sequence ID" value="TGN09437.1"/>
    <property type="molecule type" value="Genomic_DNA"/>
</dbReference>
<proteinExistence type="inferred from homology"/>
<dbReference type="InterPro" id="IPR051310">
    <property type="entry name" value="MCP_chemotaxis"/>
</dbReference>
<evidence type="ECO:0000256" key="1">
    <source>
        <dbReference type="ARBA" id="ARBA00022500"/>
    </source>
</evidence>
<feature type="transmembrane region" description="Helical" evidence="4">
    <location>
        <begin position="49"/>
        <end position="68"/>
    </location>
</feature>
<comment type="similarity">
    <text evidence="2">Belongs to the methyl-accepting chemotaxis (MCP) protein family.</text>
</comment>
<name>A0A4R9LRY6_9LEPT</name>
<keyword evidence="7" id="KW-1185">Reference proteome</keyword>
<feature type="transmembrane region" description="Helical" evidence="4">
    <location>
        <begin position="174"/>
        <end position="194"/>
    </location>
</feature>
<feature type="transmembrane region" description="Helical" evidence="4">
    <location>
        <begin position="107"/>
        <end position="126"/>
    </location>
</feature>
<feature type="transmembrane region" description="Helical" evidence="4">
    <location>
        <begin position="133"/>
        <end position="154"/>
    </location>
</feature>
<dbReference type="SMART" id="SM00283">
    <property type="entry name" value="MA"/>
    <property type="match status" value="1"/>
</dbReference>
<reference evidence="6" key="1">
    <citation type="journal article" date="2019" name="PLoS Negl. Trop. Dis.">
        <title>Revisiting the worldwide diversity of Leptospira species in the environment.</title>
        <authorList>
            <person name="Vincent A.T."/>
            <person name="Schiettekatte O."/>
            <person name="Bourhy P."/>
            <person name="Veyrier F.J."/>
            <person name="Picardeau M."/>
        </authorList>
    </citation>
    <scope>NUCLEOTIDE SEQUENCE [LARGE SCALE GENOMIC DNA]</scope>
    <source>
        <strain evidence="6">201400974</strain>
    </source>
</reference>
<evidence type="ECO:0000313" key="7">
    <source>
        <dbReference type="Proteomes" id="UP000298264"/>
    </source>
</evidence>
<protein>
    <recommendedName>
        <fullName evidence="5">Methyl-accepting transducer domain-containing protein</fullName>
    </recommendedName>
</protein>
<dbReference type="PROSITE" id="PS50111">
    <property type="entry name" value="CHEMOTAXIS_TRANSDUC_2"/>
    <property type="match status" value="1"/>
</dbReference>
<dbReference type="PANTHER" id="PTHR43531">
    <property type="entry name" value="PROTEIN ICFG"/>
    <property type="match status" value="1"/>
</dbReference>
<evidence type="ECO:0000313" key="6">
    <source>
        <dbReference type="EMBL" id="TGN09437.1"/>
    </source>
</evidence>
<gene>
    <name evidence="6" type="ORF">EHS11_12410</name>
</gene>
<dbReference type="Pfam" id="PF00015">
    <property type="entry name" value="MCPsignal"/>
    <property type="match status" value="1"/>
</dbReference>
<evidence type="ECO:0000256" key="2">
    <source>
        <dbReference type="ARBA" id="ARBA00029447"/>
    </source>
</evidence>
<dbReference type="RefSeq" id="WP_135764729.1">
    <property type="nucleotide sequence ID" value="NZ_RQHV01000051.1"/>
</dbReference>
<keyword evidence="1" id="KW-0145">Chemotaxis</keyword>
<dbReference type="GO" id="GO:0006935">
    <property type="term" value="P:chemotaxis"/>
    <property type="evidence" value="ECO:0007669"/>
    <property type="project" value="UniProtKB-KW"/>
</dbReference>
<keyword evidence="4" id="KW-0472">Membrane</keyword>
<sequence length="520" mass="58115">MDEDLQIERSITFRGERIVTNVRFYLSAVFTLATCIGISSVGFSLVNKSYVVGTFYFLICTIISYFLLKYKKLPMWLIYYNAISDIIVVFILRFMNVMFTSNGIDEVGKGKNIFMISILFITLLPLRNNLRFSIIVGSFIFLVEVVLQICLYLYGMKFTVSSFAKSEIGLIDTINADIFLATAVFIACIATKLMNGYLKESRQNERIALATIQKNESILDGLKDSREQIQKVKSFASEFLSELQKGLNTQAAVSEESSAKMEEISSAARFISESTNHQQDEINTAGKQTHKLQNDFTELKKMILETQNHLKVLSKDLDKGKDVIGGTNLTMAGIKQSAEEIAKTLQVMNELASRTNLLALNASIEAARAGDSGKGFSVVADEVSHLATRSTSHTKEIAEKIKNSLEKSKEGTESVLGVEEIFHLIFSGFDLIDRNLEQSLSSLQIFESEKDKIVKSIEILSTQAGLVRDSTKEQEIALEEANLNISQLSQSASSLTTWIEEFDTLYSFLERTEELLAKIS</sequence>
<keyword evidence="4" id="KW-1133">Transmembrane helix</keyword>
<dbReference type="GO" id="GO:0007165">
    <property type="term" value="P:signal transduction"/>
    <property type="evidence" value="ECO:0007669"/>
    <property type="project" value="UniProtKB-KW"/>
</dbReference>
<accession>A0A4R9LRY6</accession>
<dbReference type="InterPro" id="IPR004089">
    <property type="entry name" value="MCPsignal_dom"/>
</dbReference>